<dbReference type="eggNOG" id="COG0262">
    <property type="taxonomic scope" value="Bacteria"/>
</dbReference>
<dbReference type="Proteomes" id="UP000005019">
    <property type="component" value="Unassembled WGS sequence"/>
</dbReference>
<gene>
    <name evidence="10" type="ORF">METUNv1_02960</name>
</gene>
<evidence type="ECO:0000256" key="6">
    <source>
        <dbReference type="ARBA" id="ARBA00023002"/>
    </source>
</evidence>
<sequence>MKLSLIAALAANRMIGRDNGMPWHLPEDLKRFRALTMGHPIIMGRKTWDSLGRPLPGRTSIVVSRQADLDIAGAHVVPSLDAAIERAATVEGGDEAFVIGGAQLYALALPRVDRLLLTEIADAFDGDTLFPDFDRADWVETAREDAVSAGGLRYAFVDYARRTAPAGAHPLR</sequence>
<dbReference type="PIRSF" id="PIRSF000194">
    <property type="entry name" value="DHFR"/>
    <property type="match status" value="1"/>
</dbReference>
<comment type="caution">
    <text evidence="10">The sequence shown here is derived from an EMBL/GenBank/DDBJ whole genome shotgun (WGS) entry which is preliminary data.</text>
</comment>
<dbReference type="OrthoDB" id="9804315at2"/>
<evidence type="ECO:0000256" key="4">
    <source>
        <dbReference type="ARBA" id="ARBA00022563"/>
    </source>
</evidence>
<evidence type="ECO:0000256" key="2">
    <source>
        <dbReference type="ARBA" id="ARBA00009539"/>
    </source>
</evidence>
<dbReference type="GO" id="GO:0004146">
    <property type="term" value="F:dihydrofolate reductase activity"/>
    <property type="evidence" value="ECO:0007669"/>
    <property type="project" value="UniProtKB-EC"/>
</dbReference>
<protein>
    <recommendedName>
        <fullName evidence="3 8">Dihydrofolate reductase</fullName>
        <ecNumber evidence="3 8">1.5.1.3</ecNumber>
    </recommendedName>
</protein>
<keyword evidence="11" id="KW-1185">Reference proteome</keyword>
<dbReference type="Gene3D" id="3.40.430.10">
    <property type="entry name" value="Dihydrofolate Reductase, subunit A"/>
    <property type="match status" value="1"/>
</dbReference>
<dbReference type="AlphaFoldDB" id="F5RF83"/>
<dbReference type="UniPathway" id="UPA00077">
    <property type="reaction ID" value="UER00158"/>
</dbReference>
<dbReference type="PROSITE" id="PS51330">
    <property type="entry name" value="DHFR_2"/>
    <property type="match status" value="1"/>
</dbReference>
<name>F5RF83_METUF</name>
<evidence type="ECO:0000313" key="11">
    <source>
        <dbReference type="Proteomes" id="UP000005019"/>
    </source>
</evidence>
<keyword evidence="5 8" id="KW-0521">NADP</keyword>
<dbReference type="InterPro" id="IPR012259">
    <property type="entry name" value="DHFR"/>
</dbReference>
<dbReference type="EC" id="1.5.1.3" evidence="3 8"/>
<dbReference type="GO" id="GO:0070401">
    <property type="term" value="F:NADP+ binding"/>
    <property type="evidence" value="ECO:0007669"/>
    <property type="project" value="UniProtKB-ARBA"/>
</dbReference>
<dbReference type="GO" id="GO:0046655">
    <property type="term" value="P:folic acid metabolic process"/>
    <property type="evidence" value="ECO:0007669"/>
    <property type="project" value="TreeGrafter"/>
</dbReference>
<comment type="function">
    <text evidence="7 8">Key enzyme in folate metabolism. Catalyzes an essential reaction for de novo glycine and purine synthesis, and for DNA precursor synthesis.</text>
</comment>
<organism evidence="10 11">
    <name type="scientific">Methyloversatilis universalis (strain ATCC BAA-1314 / DSM 25237 / JCM 13912 / CCUG 52030 / FAM5)</name>
    <dbReference type="NCBI Taxonomy" id="1000565"/>
    <lineage>
        <taxon>Bacteria</taxon>
        <taxon>Pseudomonadati</taxon>
        <taxon>Pseudomonadota</taxon>
        <taxon>Betaproteobacteria</taxon>
        <taxon>Nitrosomonadales</taxon>
        <taxon>Sterolibacteriaceae</taxon>
        <taxon>Methyloversatilis</taxon>
    </lineage>
</organism>
<reference evidence="10 11" key="1">
    <citation type="journal article" date="2011" name="J. Bacteriol.">
        <title>Genome sequence of Methyloversatilis universalis FAM5T, a methylotrophic representative of the order Rhodocyclales.</title>
        <authorList>
            <person name="Kittichotirat W."/>
            <person name="Good N.M."/>
            <person name="Hall R."/>
            <person name="Bringel F."/>
            <person name="Lajus A."/>
            <person name="Medigue C."/>
            <person name="Smalley N.E."/>
            <person name="Beck D."/>
            <person name="Bumgarner R."/>
            <person name="Vuilleumier S."/>
            <person name="Kalyuzhnaya M.G."/>
        </authorList>
    </citation>
    <scope>NUCLEOTIDE SEQUENCE [LARGE SCALE GENOMIC DNA]</scope>
    <source>
        <strain evidence="11">ATCC BAA-1314 / JCM 13912 / FAM5</strain>
    </source>
</reference>
<dbReference type="GO" id="GO:0006730">
    <property type="term" value="P:one-carbon metabolic process"/>
    <property type="evidence" value="ECO:0007669"/>
    <property type="project" value="UniProtKB-KW"/>
</dbReference>
<evidence type="ECO:0000313" key="10">
    <source>
        <dbReference type="EMBL" id="EGK70739.1"/>
    </source>
</evidence>
<dbReference type="STRING" id="1000565.METUNv1_02960"/>
<dbReference type="FunFam" id="3.40.430.10:FF:000001">
    <property type="entry name" value="Dihydrofolate reductase"/>
    <property type="match status" value="1"/>
</dbReference>
<evidence type="ECO:0000256" key="5">
    <source>
        <dbReference type="ARBA" id="ARBA00022857"/>
    </source>
</evidence>
<evidence type="ECO:0000259" key="9">
    <source>
        <dbReference type="PROSITE" id="PS51330"/>
    </source>
</evidence>
<dbReference type="EMBL" id="AFHG01000053">
    <property type="protein sequence ID" value="EGK70739.1"/>
    <property type="molecule type" value="Genomic_DNA"/>
</dbReference>
<comment type="catalytic activity">
    <reaction evidence="8">
        <text>(6S)-5,6,7,8-tetrahydrofolate + NADP(+) = 7,8-dihydrofolate + NADPH + H(+)</text>
        <dbReference type="Rhea" id="RHEA:15009"/>
        <dbReference type="ChEBI" id="CHEBI:15378"/>
        <dbReference type="ChEBI" id="CHEBI:57451"/>
        <dbReference type="ChEBI" id="CHEBI:57453"/>
        <dbReference type="ChEBI" id="CHEBI:57783"/>
        <dbReference type="ChEBI" id="CHEBI:58349"/>
        <dbReference type="EC" id="1.5.1.3"/>
    </reaction>
</comment>
<dbReference type="GO" id="GO:0046452">
    <property type="term" value="P:dihydrofolate metabolic process"/>
    <property type="evidence" value="ECO:0007669"/>
    <property type="project" value="TreeGrafter"/>
</dbReference>
<keyword evidence="6 8" id="KW-0560">Oxidoreductase</keyword>
<comment type="pathway">
    <text evidence="1 8">Cofactor biosynthesis; tetrahydrofolate biosynthesis; 5,6,7,8-tetrahydrofolate from 7,8-dihydrofolate: step 1/1.</text>
</comment>
<dbReference type="GO" id="GO:0005829">
    <property type="term" value="C:cytosol"/>
    <property type="evidence" value="ECO:0007669"/>
    <property type="project" value="TreeGrafter"/>
</dbReference>
<dbReference type="PANTHER" id="PTHR48069:SF3">
    <property type="entry name" value="DIHYDROFOLATE REDUCTASE"/>
    <property type="match status" value="1"/>
</dbReference>
<evidence type="ECO:0000256" key="8">
    <source>
        <dbReference type="PIRNR" id="PIRNR000194"/>
    </source>
</evidence>
<dbReference type="InterPro" id="IPR001796">
    <property type="entry name" value="DHFR_dom"/>
</dbReference>
<dbReference type="SUPFAM" id="SSF53597">
    <property type="entry name" value="Dihydrofolate reductase-like"/>
    <property type="match status" value="1"/>
</dbReference>
<feature type="domain" description="DHFR" evidence="9">
    <location>
        <begin position="2"/>
        <end position="161"/>
    </location>
</feature>
<proteinExistence type="inferred from homology"/>
<accession>F5RF83</accession>
<dbReference type="Pfam" id="PF00186">
    <property type="entry name" value="DHFR_1"/>
    <property type="match status" value="1"/>
</dbReference>
<dbReference type="PANTHER" id="PTHR48069">
    <property type="entry name" value="DIHYDROFOLATE REDUCTASE"/>
    <property type="match status" value="1"/>
</dbReference>
<evidence type="ECO:0000256" key="7">
    <source>
        <dbReference type="ARBA" id="ARBA00025067"/>
    </source>
</evidence>
<dbReference type="InterPro" id="IPR024072">
    <property type="entry name" value="DHFR-like_dom_sf"/>
</dbReference>
<keyword evidence="4 8" id="KW-0554">One-carbon metabolism</keyword>
<evidence type="ECO:0000256" key="3">
    <source>
        <dbReference type="ARBA" id="ARBA00012856"/>
    </source>
</evidence>
<dbReference type="RefSeq" id="WP_008063039.1">
    <property type="nucleotide sequence ID" value="NZ_AFHG01000053.1"/>
</dbReference>
<dbReference type="PRINTS" id="PR00070">
    <property type="entry name" value="DHFR"/>
</dbReference>
<dbReference type="CDD" id="cd00209">
    <property type="entry name" value="DHFR"/>
    <property type="match status" value="1"/>
</dbReference>
<comment type="similarity">
    <text evidence="2 8">Belongs to the dihydrofolate reductase family.</text>
</comment>
<dbReference type="GO" id="GO:0046654">
    <property type="term" value="P:tetrahydrofolate biosynthetic process"/>
    <property type="evidence" value="ECO:0007669"/>
    <property type="project" value="UniProtKB-UniPathway"/>
</dbReference>
<evidence type="ECO:0000256" key="1">
    <source>
        <dbReference type="ARBA" id="ARBA00004903"/>
    </source>
</evidence>